<keyword evidence="4" id="KW-0540">Nuclease</keyword>
<dbReference type="GO" id="GO:0004519">
    <property type="term" value="F:endonuclease activity"/>
    <property type="evidence" value="ECO:0007669"/>
    <property type="project" value="UniProtKB-KW"/>
</dbReference>
<dbReference type="OrthoDB" id="31113at2759"/>
<proteinExistence type="predicted"/>
<keyword evidence="4" id="KW-0255">Endonuclease</keyword>
<comment type="caution">
    <text evidence="4">The sequence shown here is derived from an EMBL/GenBank/DDBJ whole genome shotgun (WGS) entry which is preliminary data.</text>
</comment>
<reference evidence="5" key="1">
    <citation type="journal article" date="2016" name="Nature">
        <title>The genome of the seagrass Zostera marina reveals angiosperm adaptation to the sea.</title>
        <authorList>
            <person name="Olsen J.L."/>
            <person name="Rouze P."/>
            <person name="Verhelst B."/>
            <person name="Lin Y.-C."/>
            <person name="Bayer T."/>
            <person name="Collen J."/>
            <person name="Dattolo E."/>
            <person name="De Paoli E."/>
            <person name="Dittami S."/>
            <person name="Maumus F."/>
            <person name="Michel G."/>
            <person name="Kersting A."/>
            <person name="Lauritano C."/>
            <person name="Lohaus R."/>
            <person name="Toepel M."/>
            <person name="Tonon T."/>
            <person name="Vanneste K."/>
            <person name="Amirebrahimi M."/>
            <person name="Brakel J."/>
            <person name="Bostroem C."/>
            <person name="Chovatia M."/>
            <person name="Grimwood J."/>
            <person name="Jenkins J.W."/>
            <person name="Jueterbock A."/>
            <person name="Mraz A."/>
            <person name="Stam W.T."/>
            <person name="Tice H."/>
            <person name="Bornberg-Bauer E."/>
            <person name="Green P.J."/>
            <person name="Pearson G.A."/>
            <person name="Procaccini G."/>
            <person name="Duarte C.M."/>
            <person name="Schmutz J."/>
            <person name="Reusch T.B.H."/>
            <person name="Van de Peer Y."/>
        </authorList>
    </citation>
    <scope>NUCLEOTIDE SEQUENCE [LARGE SCALE GENOMIC DNA]</scope>
    <source>
        <strain evidence="5">cv. Finnish</strain>
    </source>
</reference>
<name>A0A0K9NZX9_ZOSMR</name>
<evidence type="ECO:0000256" key="1">
    <source>
        <dbReference type="ARBA" id="ARBA00004123"/>
    </source>
</evidence>
<evidence type="ECO:0000313" key="5">
    <source>
        <dbReference type="Proteomes" id="UP000036987"/>
    </source>
</evidence>
<feature type="compositionally biased region" description="Polar residues" evidence="3">
    <location>
        <begin position="479"/>
        <end position="497"/>
    </location>
</feature>
<dbReference type="AlphaFoldDB" id="A0A0K9NZX9"/>
<feature type="region of interest" description="Disordered" evidence="3">
    <location>
        <begin position="479"/>
        <end position="521"/>
    </location>
</feature>
<feature type="non-terminal residue" evidence="4">
    <location>
        <position position="1"/>
    </location>
</feature>
<protein>
    <submittedName>
        <fullName evidence="4">Flap endonuclease 1</fullName>
    </submittedName>
</protein>
<keyword evidence="4" id="KW-0378">Hydrolase</keyword>
<dbReference type="PANTHER" id="PTHR16171">
    <property type="entry name" value="DNA REPAIR PROTEIN COMPLEMENTING XP-G CELLS-RELATED"/>
    <property type="match status" value="1"/>
</dbReference>
<evidence type="ECO:0000256" key="3">
    <source>
        <dbReference type="SAM" id="MobiDB-lite"/>
    </source>
</evidence>
<comment type="subcellular location">
    <subcellularLocation>
        <location evidence="1">Nucleus</location>
    </subcellularLocation>
</comment>
<evidence type="ECO:0000256" key="2">
    <source>
        <dbReference type="ARBA" id="ARBA00023242"/>
    </source>
</evidence>
<feature type="compositionally biased region" description="Polar residues" evidence="3">
    <location>
        <begin position="254"/>
        <end position="263"/>
    </location>
</feature>
<dbReference type="SUPFAM" id="SSF47807">
    <property type="entry name" value="5' to 3' exonuclease, C-terminal subdomain"/>
    <property type="match status" value="1"/>
</dbReference>
<dbReference type="PANTHER" id="PTHR16171:SF7">
    <property type="entry name" value="DNA REPAIR PROTEIN RAD2"/>
    <property type="match status" value="1"/>
</dbReference>
<dbReference type="Proteomes" id="UP000036987">
    <property type="component" value="Unassembled WGS sequence"/>
</dbReference>
<feature type="region of interest" description="Disordered" evidence="3">
    <location>
        <begin position="318"/>
        <end position="358"/>
    </location>
</feature>
<keyword evidence="5" id="KW-1185">Reference proteome</keyword>
<accession>A0A0K9NZX9</accession>
<keyword evidence="2" id="KW-0539">Nucleus</keyword>
<feature type="compositionally biased region" description="Polar residues" evidence="3">
    <location>
        <begin position="349"/>
        <end position="358"/>
    </location>
</feature>
<evidence type="ECO:0000313" key="4">
    <source>
        <dbReference type="EMBL" id="KMZ62283.1"/>
    </source>
</evidence>
<sequence length="521" mass="58769">GIGIVNAIEVLNAFPEDDGLVKFREWVESPDPAIFGKLDPHLCRSSKIKSSKVINKEKPGNDLNATQNEDSNLEKIGEQLYVDGISKDKMIFMNEHRNVSKNWHIPLSFPSDSVVSAYINPQVDESTEPFSWGKPDLSLLRKLLWDKFGWGEQKADEVLVPVLKEYSKNETQLRLDAFYTFNERFAKIRSQRIKKAVKGITGNLSSKLTHDFEKKKRNSHRRSESEEMVHSKKISSKRCRTNESSVLPEERHIQSFNENQNLQLGRGSSGRSRGKITRGRGNLGLRRNAKEGKLFNDKYPEPLESYSREIGAASTVTHVEIKEPLSTPPPRRSSRQKKRPNYAEEHLNTDTIGSSSGNFGHKELLTEVAVENTVFDNDRGVLTKEIQGNEANNSIPLVKKSGMPISSNSGSVFGLDEDFLIDDSIILKYSTTVLEKPDLDFTEQITNTTKEHLISGGGFCIEDDDKSHEILNTENQIHFSDNHPSSVASTQYINSSPNKEDSSHQKDSILTAMPCLKRKRK</sequence>
<organism evidence="4 5">
    <name type="scientific">Zostera marina</name>
    <name type="common">Eelgrass</name>
    <dbReference type="NCBI Taxonomy" id="29655"/>
    <lineage>
        <taxon>Eukaryota</taxon>
        <taxon>Viridiplantae</taxon>
        <taxon>Streptophyta</taxon>
        <taxon>Embryophyta</taxon>
        <taxon>Tracheophyta</taxon>
        <taxon>Spermatophyta</taxon>
        <taxon>Magnoliopsida</taxon>
        <taxon>Liliopsida</taxon>
        <taxon>Zosteraceae</taxon>
        <taxon>Zostera</taxon>
    </lineage>
</organism>
<gene>
    <name evidence="4" type="ORF">ZOSMA_479G00020</name>
</gene>
<feature type="region of interest" description="Disordered" evidence="3">
    <location>
        <begin position="208"/>
        <end position="281"/>
    </location>
</feature>
<dbReference type="GO" id="GO:0005634">
    <property type="term" value="C:nucleus"/>
    <property type="evidence" value="ECO:0007669"/>
    <property type="project" value="UniProtKB-SubCell"/>
</dbReference>
<feature type="compositionally biased region" description="Basic and acidic residues" evidence="3">
    <location>
        <begin position="498"/>
        <end position="507"/>
    </location>
</feature>
<feature type="compositionally biased region" description="Basic and acidic residues" evidence="3">
    <location>
        <begin position="221"/>
        <end position="230"/>
    </location>
</feature>
<dbReference type="EMBL" id="LFYR01001389">
    <property type="protein sequence ID" value="KMZ62283.1"/>
    <property type="molecule type" value="Genomic_DNA"/>
</dbReference>
<dbReference type="InterPro" id="IPR036279">
    <property type="entry name" value="5-3_exonuclease_C_sf"/>
</dbReference>